<proteinExistence type="predicted"/>
<dbReference type="SUPFAM" id="SSF49447">
    <property type="entry name" value="Second domain of Mu2 adaptin subunit (ap50) of ap2 adaptor"/>
    <property type="match status" value="1"/>
</dbReference>
<dbReference type="EMBL" id="CP041253">
    <property type="protein sequence ID" value="QDH78751.1"/>
    <property type="molecule type" value="Genomic_DNA"/>
</dbReference>
<dbReference type="InterPro" id="IPR013783">
    <property type="entry name" value="Ig-like_fold"/>
</dbReference>
<feature type="domain" description="DUF11" evidence="1">
    <location>
        <begin position="317"/>
        <end position="434"/>
    </location>
</feature>
<dbReference type="Gene3D" id="2.60.40.10">
    <property type="entry name" value="Immunoglobulins"/>
    <property type="match status" value="1"/>
</dbReference>
<dbReference type="Proteomes" id="UP000316614">
    <property type="component" value="Chromosome"/>
</dbReference>
<dbReference type="Pfam" id="PF13585">
    <property type="entry name" value="CHU_C"/>
    <property type="match status" value="1"/>
</dbReference>
<dbReference type="NCBIfam" id="TIGR01451">
    <property type="entry name" value="B_ant_repeat"/>
    <property type="match status" value="1"/>
</dbReference>
<reference evidence="2 3" key="1">
    <citation type="submission" date="2019-06" db="EMBL/GenBank/DDBJ databases">
        <title>Echinicola alkalisoli sp. nov. isolated from saline soil.</title>
        <authorList>
            <person name="Sun J.-Q."/>
            <person name="Xu L."/>
        </authorList>
    </citation>
    <scope>NUCLEOTIDE SEQUENCE [LARGE SCALE GENOMIC DNA]</scope>
    <source>
        <strain evidence="2 3">LN3S3</strain>
    </source>
</reference>
<evidence type="ECO:0000259" key="1">
    <source>
        <dbReference type="Pfam" id="PF01345"/>
    </source>
</evidence>
<name>A0A514CG04_9BACT</name>
<dbReference type="KEGG" id="echi:FKX85_06770"/>
<accession>A0A514CG04</accession>
<dbReference type="OrthoDB" id="904955at2"/>
<protein>
    <submittedName>
        <fullName evidence="2">T9SS type B sorting domain-containing protein</fullName>
    </submittedName>
</protein>
<evidence type="ECO:0000313" key="2">
    <source>
        <dbReference type="EMBL" id="QDH78751.1"/>
    </source>
</evidence>
<evidence type="ECO:0000313" key="3">
    <source>
        <dbReference type="Proteomes" id="UP000316614"/>
    </source>
</evidence>
<dbReference type="InterPro" id="IPR036168">
    <property type="entry name" value="AP2_Mu_C_sf"/>
</dbReference>
<organism evidence="2 3">
    <name type="scientific">Echinicola soli</name>
    <dbReference type="NCBI Taxonomy" id="2591634"/>
    <lineage>
        <taxon>Bacteria</taxon>
        <taxon>Pseudomonadati</taxon>
        <taxon>Bacteroidota</taxon>
        <taxon>Cytophagia</taxon>
        <taxon>Cytophagales</taxon>
        <taxon>Cyclobacteriaceae</taxon>
        <taxon>Echinicola</taxon>
    </lineage>
</organism>
<dbReference type="RefSeq" id="WP_141614005.1">
    <property type="nucleotide sequence ID" value="NZ_CP041253.1"/>
</dbReference>
<sequence>MIPHRYKILLVTNQALMILCMICGIVNAQTINYGKVVIKEGTTVSTLFALENKPEATLVNDGTLYVYSHFKNDGIFNFTQGGYAGMTRFVGQTGIQKITGSQIAELNDVVFDNASDPYAFQLEGTLSVTGNGDFSRGIVQSDGYGGLIIFEKGASHSNTSDISHMDGFVQKIGDESFIYPVGDGGFYRHDGISAPSNDQYSIETNYFFEDPDPSYPRAQKEAKIQVIDDSEYWVLNKVEGGDEDVDVILSWRDVTTPAFILGEEKSRLHIAKWDEENEQWIDMGGEVDLANYTVTAPAKLAATGVYTFALVQEGATDLQVTKTSFEKVVWEGDDLEYEIRVQNNSDINATDVMVVDNLPPGTRYKEMVVESAFGLLEYELEVSGQTLMWSVPAFLAGDEMVITLTITTEGEGTIMNSVKVNSNEEDTNPENNEDQDINKVNKFFIPNVITPNGDMDNDVFKINGLNRFKENRITIFNRFGDHVFEAEDYQNDWAAKGLVDGTYFYMLEVMLENGQKDEFKGWIQVIRTPIK</sequence>
<gene>
    <name evidence="2" type="ORF">FKX85_06770</name>
</gene>
<dbReference type="InterPro" id="IPR001434">
    <property type="entry name" value="OmcB-like_DUF11"/>
</dbReference>
<keyword evidence="3" id="KW-1185">Reference proteome</keyword>
<dbReference type="InterPro" id="IPR026341">
    <property type="entry name" value="T9SS_type_B"/>
</dbReference>
<dbReference type="InterPro" id="IPR047589">
    <property type="entry name" value="DUF11_rpt"/>
</dbReference>
<dbReference type="NCBIfam" id="TIGR04131">
    <property type="entry name" value="Bac_Flav_CTERM"/>
    <property type="match status" value="1"/>
</dbReference>
<dbReference type="AlphaFoldDB" id="A0A514CG04"/>
<dbReference type="Pfam" id="PF01345">
    <property type="entry name" value="DUF11"/>
    <property type="match status" value="1"/>
</dbReference>